<evidence type="ECO:0000313" key="3">
    <source>
        <dbReference type="Proteomes" id="UP001172159"/>
    </source>
</evidence>
<dbReference type="AlphaFoldDB" id="A0AA40AIK9"/>
<feature type="domain" description="F-box" evidence="1">
    <location>
        <begin position="195"/>
        <end position="241"/>
    </location>
</feature>
<evidence type="ECO:0000313" key="2">
    <source>
        <dbReference type="EMBL" id="KAK0716503.1"/>
    </source>
</evidence>
<dbReference type="PROSITE" id="PS50181">
    <property type="entry name" value="FBOX"/>
    <property type="match status" value="1"/>
</dbReference>
<dbReference type="Pfam" id="PF24539">
    <property type="entry name" value="DUF7600"/>
    <property type="match status" value="1"/>
</dbReference>
<dbReference type="InterPro" id="IPR036047">
    <property type="entry name" value="F-box-like_dom_sf"/>
</dbReference>
<comment type="caution">
    <text evidence="2">The sequence shown here is derived from an EMBL/GenBank/DDBJ whole genome shotgun (WGS) entry which is preliminary data.</text>
</comment>
<reference evidence="2" key="1">
    <citation type="submission" date="2023-06" db="EMBL/GenBank/DDBJ databases">
        <title>Genome-scale phylogeny and comparative genomics of the fungal order Sordariales.</title>
        <authorList>
            <consortium name="Lawrence Berkeley National Laboratory"/>
            <person name="Hensen N."/>
            <person name="Bonometti L."/>
            <person name="Westerberg I."/>
            <person name="Brannstrom I.O."/>
            <person name="Guillou S."/>
            <person name="Cros-Aarteil S."/>
            <person name="Calhoun S."/>
            <person name="Haridas S."/>
            <person name="Kuo A."/>
            <person name="Mondo S."/>
            <person name="Pangilinan J."/>
            <person name="Riley R."/>
            <person name="Labutti K."/>
            <person name="Andreopoulos B."/>
            <person name="Lipzen A."/>
            <person name="Chen C."/>
            <person name="Yanf M."/>
            <person name="Daum C."/>
            <person name="Ng V."/>
            <person name="Clum A."/>
            <person name="Steindorff A."/>
            <person name="Ohm R."/>
            <person name="Martin F."/>
            <person name="Silar P."/>
            <person name="Natvig D."/>
            <person name="Lalanne C."/>
            <person name="Gautier V."/>
            <person name="Ament-Velasquez S.L."/>
            <person name="Kruys A."/>
            <person name="Hutchinson M.I."/>
            <person name="Powell A.J."/>
            <person name="Barry K."/>
            <person name="Miller A.N."/>
            <person name="Grigoriev I.V."/>
            <person name="Debuchy R."/>
            <person name="Gladieux P."/>
            <person name="Thoren M.H."/>
            <person name="Johannesson H."/>
        </authorList>
    </citation>
    <scope>NUCLEOTIDE SEQUENCE</scope>
    <source>
        <strain evidence="2">CBS 540.89</strain>
    </source>
</reference>
<proteinExistence type="predicted"/>
<evidence type="ECO:0000259" key="1">
    <source>
        <dbReference type="PROSITE" id="PS50181"/>
    </source>
</evidence>
<sequence>MSPTGYTCPICEWDIYDNPSRPTWRNEFRGLYRCSIDSKITITGVGVYHDPHSGILIAPPNFDMRYDDHDYTVTPEHQFGRLRYEVNHRHGYPIHNVCWKLLEQAMYPDPVPVDKLFWIFDSLTDLGSKKLDWGYKENPLFPWERGINSGERCATPPCPWDPFSVNVEQIIRDRFGTYDIPVPPASMTSGTPLGNDPFLSLPEELCTIIATYLPTHDALSARLASRSFWHLFDRQQFWASRFMGRNSELSWLFEVRRGSNKAARDWRWLYHRISVKIHDLNNPVWGGLYNRQQIWAHILPIVDILELRPSPLVPPPGDSKQPELTWRVGGSAEQDDDTVSPLAHGCRPVYNQYLPISRNKARVSVSTVLVGSFIYIAGLSVEDDSQTVKVGYTGPKENEQSVEVDMAGLRGINIAVGLGGIHALQFVDSSGPARWLGSPDDAAKTTRLSGISGATGLEVSFDAFRLLEISAIEEKGLGNDNVNSNVTLRNSAIWYPDIPPAHLDLNDDFFLPAHSYKWGFRPLFWTHFGGPGGIYLKHLHGLTWETYDVLTFETNEERVPSECRTFGRAPLLRDDDSCSDLGGDFFAIDGPGGERINAIEIWQKYYTESSSGWLHSDGALASFTIFTNRGRSHQFGEGRTRWNVKKRRFKAPPGHIITGFYGAQNRSVGYGIVALGVITELEP</sequence>
<dbReference type="EMBL" id="JAUKTV010000014">
    <property type="protein sequence ID" value="KAK0716503.1"/>
    <property type="molecule type" value="Genomic_DNA"/>
</dbReference>
<name>A0AA40AIK9_9PEZI</name>
<dbReference type="SUPFAM" id="SSF81383">
    <property type="entry name" value="F-box domain"/>
    <property type="match status" value="1"/>
</dbReference>
<dbReference type="Gene3D" id="1.20.1280.50">
    <property type="match status" value="1"/>
</dbReference>
<organism evidence="2 3">
    <name type="scientific">Apiosordaria backusii</name>
    <dbReference type="NCBI Taxonomy" id="314023"/>
    <lineage>
        <taxon>Eukaryota</taxon>
        <taxon>Fungi</taxon>
        <taxon>Dikarya</taxon>
        <taxon>Ascomycota</taxon>
        <taxon>Pezizomycotina</taxon>
        <taxon>Sordariomycetes</taxon>
        <taxon>Sordariomycetidae</taxon>
        <taxon>Sordariales</taxon>
        <taxon>Lasiosphaeriaceae</taxon>
        <taxon>Apiosordaria</taxon>
    </lineage>
</organism>
<keyword evidence="3" id="KW-1185">Reference proteome</keyword>
<protein>
    <recommendedName>
        <fullName evidence="1">F-box domain-containing protein</fullName>
    </recommendedName>
</protein>
<accession>A0AA40AIK9</accession>
<gene>
    <name evidence="2" type="ORF">B0T21DRAFT_375044</name>
</gene>
<dbReference type="InterPro" id="IPR001810">
    <property type="entry name" value="F-box_dom"/>
</dbReference>
<dbReference type="Proteomes" id="UP001172159">
    <property type="component" value="Unassembled WGS sequence"/>
</dbReference>
<dbReference type="InterPro" id="IPR056021">
    <property type="entry name" value="DUF7600"/>
</dbReference>